<accession>A0ABW2NY19</accession>
<feature type="transmembrane region" description="Helical" evidence="2">
    <location>
        <begin position="16"/>
        <end position="40"/>
    </location>
</feature>
<comment type="caution">
    <text evidence="3">The sequence shown here is derived from an EMBL/GenBank/DDBJ whole genome shotgun (WGS) entry which is preliminary data.</text>
</comment>
<keyword evidence="4" id="KW-1185">Reference proteome</keyword>
<keyword evidence="2" id="KW-0812">Transmembrane</keyword>
<evidence type="ECO:0000256" key="1">
    <source>
        <dbReference type="SAM" id="MobiDB-lite"/>
    </source>
</evidence>
<dbReference type="RefSeq" id="WP_380824167.1">
    <property type="nucleotide sequence ID" value="NZ_JBHTCG010000002.1"/>
</dbReference>
<gene>
    <name evidence="3" type="ORF">ACFQSB_03400</name>
</gene>
<dbReference type="EMBL" id="JBHTCG010000002">
    <property type="protein sequence ID" value="MFC7381239.1"/>
    <property type="molecule type" value="Genomic_DNA"/>
</dbReference>
<evidence type="ECO:0000256" key="2">
    <source>
        <dbReference type="SAM" id="Phobius"/>
    </source>
</evidence>
<feature type="region of interest" description="Disordered" evidence="1">
    <location>
        <begin position="51"/>
        <end position="101"/>
    </location>
</feature>
<sequence length="249" mass="26446">MPGQGTPPPAKSGKGVLVGLIIGFTVVLLGGGAVLAVIYANSKPARRDVAVQVPTFDPPTDRVAPSADPSAEESPASEPGEPTAAPSQTATSRRTEPGTRLTSAEFDDWNFKLGSVKYSARKVGGWDYDSCASVDGKGVLARYGCDRAVQVAYSAYGGNLKAVQILLAFSAETDAKTVAARLQKLSSDAVRWRRDQTHASYAYGKIRWGQTGNYVVVTVVTATRAAAAKAPKFHGYLQSDTQSYFVFRH</sequence>
<keyword evidence="2" id="KW-1133">Transmembrane helix</keyword>
<proteinExistence type="predicted"/>
<dbReference type="Proteomes" id="UP001596496">
    <property type="component" value="Unassembled WGS sequence"/>
</dbReference>
<evidence type="ECO:0000313" key="3">
    <source>
        <dbReference type="EMBL" id="MFC7381239.1"/>
    </source>
</evidence>
<organism evidence="3 4">
    <name type="scientific">Sphaerisporangium rhizosphaerae</name>
    <dbReference type="NCBI Taxonomy" id="2269375"/>
    <lineage>
        <taxon>Bacteria</taxon>
        <taxon>Bacillati</taxon>
        <taxon>Actinomycetota</taxon>
        <taxon>Actinomycetes</taxon>
        <taxon>Streptosporangiales</taxon>
        <taxon>Streptosporangiaceae</taxon>
        <taxon>Sphaerisporangium</taxon>
    </lineage>
</organism>
<protein>
    <submittedName>
        <fullName evidence="3">Uncharacterized protein</fullName>
    </submittedName>
</protein>
<evidence type="ECO:0000313" key="4">
    <source>
        <dbReference type="Proteomes" id="UP001596496"/>
    </source>
</evidence>
<keyword evidence="2" id="KW-0472">Membrane</keyword>
<reference evidence="4" key="1">
    <citation type="journal article" date="2019" name="Int. J. Syst. Evol. Microbiol.">
        <title>The Global Catalogue of Microorganisms (GCM) 10K type strain sequencing project: providing services to taxonomists for standard genome sequencing and annotation.</title>
        <authorList>
            <consortium name="The Broad Institute Genomics Platform"/>
            <consortium name="The Broad Institute Genome Sequencing Center for Infectious Disease"/>
            <person name="Wu L."/>
            <person name="Ma J."/>
        </authorList>
    </citation>
    <scope>NUCLEOTIDE SEQUENCE [LARGE SCALE GENOMIC DNA]</scope>
    <source>
        <strain evidence="4">CECT 7649</strain>
    </source>
</reference>
<feature type="compositionally biased region" description="Low complexity" evidence="1">
    <location>
        <begin position="64"/>
        <end position="87"/>
    </location>
</feature>
<name>A0ABW2NY19_9ACTN</name>